<evidence type="ECO:0000256" key="1">
    <source>
        <dbReference type="SAM" id="MobiDB-lite"/>
    </source>
</evidence>
<dbReference type="NCBIfam" id="NF006718">
    <property type="entry name" value="PRK09256.1"/>
    <property type="match status" value="1"/>
</dbReference>
<dbReference type="PANTHER" id="PTHR47814:SF1">
    <property type="entry name" value="PEPTIDYL-TRNA HYDROLASE ARFB"/>
    <property type="match status" value="1"/>
</dbReference>
<feature type="compositionally biased region" description="Basic and acidic residues" evidence="1">
    <location>
        <begin position="120"/>
        <end position="138"/>
    </location>
</feature>
<sequence>MHILKKIAERVFDPELEFKATRSSGPGGQNVNKVNTKVSLRFDIHNSEFLVDRERQVLLTKYASKVTTEGVLIIDAQETRSQLQNKELAIQKFYELLSKAFKPKKIRLKTKPGKGAVQKRLNEKKAHGEKKANRRRLE</sequence>
<feature type="region of interest" description="Disordered" evidence="1">
    <location>
        <begin position="108"/>
        <end position="138"/>
    </location>
</feature>
<keyword evidence="4" id="KW-1185">Reference proteome</keyword>
<dbReference type="EMBL" id="FNQC01000008">
    <property type="protein sequence ID" value="SDZ25532.1"/>
    <property type="molecule type" value="Genomic_DNA"/>
</dbReference>
<gene>
    <name evidence="3" type="ORF">SAMN05444412_108142</name>
</gene>
<dbReference type="Proteomes" id="UP000199663">
    <property type="component" value="Unassembled WGS sequence"/>
</dbReference>
<organism evidence="3 4">
    <name type="scientific">Rhodonellum ikkaensis</name>
    <dbReference type="NCBI Taxonomy" id="336829"/>
    <lineage>
        <taxon>Bacteria</taxon>
        <taxon>Pseudomonadati</taxon>
        <taxon>Bacteroidota</taxon>
        <taxon>Cytophagia</taxon>
        <taxon>Cytophagales</taxon>
        <taxon>Cytophagaceae</taxon>
        <taxon>Rhodonellum</taxon>
    </lineage>
</organism>
<evidence type="ECO:0000313" key="3">
    <source>
        <dbReference type="EMBL" id="SDZ25532.1"/>
    </source>
</evidence>
<dbReference type="Pfam" id="PF00472">
    <property type="entry name" value="RF-1"/>
    <property type="match status" value="1"/>
</dbReference>
<evidence type="ECO:0000259" key="2">
    <source>
        <dbReference type="PROSITE" id="PS00745"/>
    </source>
</evidence>
<proteinExistence type="predicted"/>
<dbReference type="PROSITE" id="PS00745">
    <property type="entry name" value="RF_PROK_I"/>
    <property type="match status" value="1"/>
</dbReference>
<feature type="domain" description="Prokaryotic-type class I peptide chain release factors" evidence="2">
    <location>
        <begin position="22"/>
        <end position="38"/>
    </location>
</feature>
<reference evidence="3 4" key="1">
    <citation type="submission" date="2016-10" db="EMBL/GenBank/DDBJ databases">
        <authorList>
            <person name="Varghese N."/>
            <person name="Submissions S."/>
        </authorList>
    </citation>
    <scope>NUCLEOTIDE SEQUENCE [LARGE SCALE GENOMIC DNA]</scope>
    <source>
        <strain evidence="3 4">DSM 17997</strain>
    </source>
</reference>
<accession>A0A1H3RIA9</accession>
<evidence type="ECO:0000313" key="4">
    <source>
        <dbReference type="Proteomes" id="UP000199663"/>
    </source>
</evidence>
<comment type="caution">
    <text evidence="3">The sequence shown here is derived from an EMBL/GenBank/DDBJ whole genome shotgun (WGS) entry which is preliminary data.</text>
</comment>
<dbReference type="InterPro" id="IPR000352">
    <property type="entry name" value="Pep_chain_release_fac_I"/>
</dbReference>
<dbReference type="PANTHER" id="PTHR47814">
    <property type="entry name" value="PEPTIDYL-TRNA HYDROLASE ARFB"/>
    <property type="match status" value="1"/>
</dbReference>
<dbReference type="Gene3D" id="3.30.160.20">
    <property type="match status" value="1"/>
</dbReference>
<dbReference type="SUPFAM" id="SSF110916">
    <property type="entry name" value="Peptidyl-tRNA hydrolase domain-like"/>
    <property type="match status" value="1"/>
</dbReference>
<dbReference type="RefSeq" id="WP_019598133.1">
    <property type="nucleotide sequence ID" value="NZ_FNQC01000008.1"/>
</dbReference>
<protein>
    <submittedName>
        <fullName evidence="3">Ribosome-associated protein</fullName>
    </submittedName>
</protein>
<name>A0A1H3RIA9_9BACT</name>